<evidence type="ECO:0000313" key="1">
    <source>
        <dbReference type="EMBL" id="GEQ86273.1"/>
    </source>
</evidence>
<protein>
    <submittedName>
        <fullName evidence="1">Uncharacterized protein</fullName>
    </submittedName>
</protein>
<reference evidence="1 2" key="1">
    <citation type="submission" date="2019-08" db="EMBL/GenBank/DDBJ databases">
        <title>Ulvibacter marinistellae sp. nov., isolated from a starfish, Patiria pectinifera.</title>
        <authorList>
            <person name="Kawano K."/>
            <person name="Ushijima N."/>
            <person name="Kihara M."/>
            <person name="Itoh H."/>
        </authorList>
    </citation>
    <scope>NUCLEOTIDE SEQUENCE [LARGE SCALE GENOMIC DNA]</scope>
    <source>
        <strain evidence="1 2">KK4</strain>
    </source>
</reference>
<dbReference type="AlphaFoldDB" id="A0A5J4FWC8"/>
<accession>A0A5J4FWC8</accession>
<evidence type="ECO:0000313" key="2">
    <source>
        <dbReference type="Proteomes" id="UP000326994"/>
    </source>
</evidence>
<name>A0A5J4FWC8_9FLAO</name>
<dbReference type="EMBL" id="BKCF01000003">
    <property type="protein sequence ID" value="GEQ86273.1"/>
    <property type="molecule type" value="Genomic_DNA"/>
</dbReference>
<sequence>MKIILQVVLLALIAFLGYQLYNSIIGPVKFNEERDARYEKVIRSLKDIQVSQLAYKEINGKFTGDFDSLINFIEVGQFANIQRRDTSYADQKKNRAYGLDAMTGGYILEDVLVDTLGYTPVKDSLFKNSNRYKTMMKIPVEGVDKNFDMKAGHVFKNDVKYAAFEAKVEKDVILHDMNKDLLQQEKQVVSVEGVNGPTIKVGSLDNVDTSGNWPKIYDTVKD</sequence>
<keyword evidence="2" id="KW-1185">Reference proteome</keyword>
<organism evidence="1 2">
    <name type="scientific">Patiriisocius marinistellae</name>
    <dbReference type="NCBI Taxonomy" id="2494560"/>
    <lineage>
        <taxon>Bacteria</taxon>
        <taxon>Pseudomonadati</taxon>
        <taxon>Bacteroidota</taxon>
        <taxon>Flavobacteriia</taxon>
        <taxon>Flavobacteriales</taxon>
        <taxon>Flavobacteriaceae</taxon>
        <taxon>Patiriisocius</taxon>
    </lineage>
</organism>
<dbReference type="OrthoDB" id="1466422at2"/>
<proteinExistence type="predicted"/>
<dbReference type="RefSeq" id="WP_151894207.1">
    <property type="nucleotide sequence ID" value="NZ_BKCF01000003.1"/>
</dbReference>
<gene>
    <name evidence="1" type="ORF">ULMS_17810</name>
</gene>
<dbReference type="Proteomes" id="UP000326994">
    <property type="component" value="Unassembled WGS sequence"/>
</dbReference>
<comment type="caution">
    <text evidence="1">The sequence shown here is derived from an EMBL/GenBank/DDBJ whole genome shotgun (WGS) entry which is preliminary data.</text>
</comment>